<keyword evidence="4" id="KW-1185">Reference proteome</keyword>
<reference evidence="3 4" key="1">
    <citation type="submission" date="2019-02" db="EMBL/GenBank/DDBJ databases">
        <title>Deep-cultivation of Planctomycetes and their phenomic and genomic characterization uncovers novel biology.</title>
        <authorList>
            <person name="Wiegand S."/>
            <person name="Jogler M."/>
            <person name="Boedeker C."/>
            <person name="Pinto D."/>
            <person name="Vollmers J."/>
            <person name="Rivas-Marin E."/>
            <person name="Kohn T."/>
            <person name="Peeters S.H."/>
            <person name="Heuer A."/>
            <person name="Rast P."/>
            <person name="Oberbeckmann S."/>
            <person name="Bunk B."/>
            <person name="Jeske O."/>
            <person name="Meyerdierks A."/>
            <person name="Storesund J.E."/>
            <person name="Kallscheuer N."/>
            <person name="Luecker S."/>
            <person name="Lage O.M."/>
            <person name="Pohl T."/>
            <person name="Merkel B.J."/>
            <person name="Hornburger P."/>
            <person name="Mueller R.-W."/>
            <person name="Bruemmer F."/>
            <person name="Labrenz M."/>
            <person name="Spormann A.M."/>
            <person name="Op den Camp H."/>
            <person name="Overmann J."/>
            <person name="Amann R."/>
            <person name="Jetten M.S.M."/>
            <person name="Mascher T."/>
            <person name="Medema M.H."/>
            <person name="Devos D.P."/>
            <person name="Kaster A.-K."/>
            <person name="Ovreas L."/>
            <person name="Rohde M."/>
            <person name="Galperin M.Y."/>
            <person name="Jogler C."/>
        </authorList>
    </citation>
    <scope>NUCLEOTIDE SEQUENCE [LARGE SCALE GENOMIC DNA]</scope>
    <source>
        <strain evidence="3 4">Mal52</strain>
    </source>
</reference>
<dbReference type="Gene3D" id="1.50.10.100">
    <property type="entry name" value="Chondroitin AC/alginate lyase"/>
    <property type="match status" value="1"/>
</dbReference>
<organism evidence="3 4">
    <name type="scientific">Symmachiella dynata</name>
    <dbReference type="NCBI Taxonomy" id="2527995"/>
    <lineage>
        <taxon>Bacteria</taxon>
        <taxon>Pseudomonadati</taxon>
        <taxon>Planctomycetota</taxon>
        <taxon>Planctomycetia</taxon>
        <taxon>Planctomycetales</taxon>
        <taxon>Planctomycetaceae</taxon>
        <taxon>Symmachiella</taxon>
    </lineage>
</organism>
<keyword evidence="2" id="KW-0812">Transmembrane</keyword>
<evidence type="ECO:0000313" key="4">
    <source>
        <dbReference type="Proteomes" id="UP000319383"/>
    </source>
</evidence>
<feature type="transmembrane region" description="Helical" evidence="2">
    <location>
        <begin position="12"/>
        <end position="31"/>
    </location>
</feature>
<evidence type="ECO:0000313" key="3">
    <source>
        <dbReference type="EMBL" id="QDU43451.1"/>
    </source>
</evidence>
<dbReference type="EMBL" id="CP036276">
    <property type="protein sequence ID" value="QDU43451.1"/>
    <property type="molecule type" value="Genomic_DNA"/>
</dbReference>
<proteinExistence type="predicted"/>
<protein>
    <recommendedName>
        <fullName evidence="5">Heparinase II/III-like protein</fullName>
    </recommendedName>
</protein>
<feature type="compositionally biased region" description="Polar residues" evidence="1">
    <location>
        <begin position="54"/>
        <end position="66"/>
    </location>
</feature>
<gene>
    <name evidence="3" type="ORF">Mal52_19260</name>
</gene>
<accession>A0A517ZLU0</accession>
<dbReference type="InterPro" id="IPR008929">
    <property type="entry name" value="Chondroitin_lyas"/>
</dbReference>
<keyword evidence="2" id="KW-0472">Membrane</keyword>
<sequence>MSVFQKRHLMKIWLGLGVTILMIGGGIALTGNQGIALQSLGYAQEILSSAGKAVSTSKPPQASTNGKPYPLTVNGKQWTFRTPPPKNLKIREKHPRFLLPGHEEEIEGKLRDPRYGMLHKLAAKRQPMAYQALVYAMSGHKPSGEAAKEYLLGLPATVQGTGAAADVYFQMMIYDWCHDLFTDAEREQAMNIICRRVGILMPEPGSTETIIDPLRPAETKENGFTEWFNNDIHDPSQVAGYLWRGLIALAFHGDGVRDEWCEYVYQSMLHNTDARIYPVYDEKRGGLVDSHNQRALDSGGIQSGWNTDRVMDGYEFYFHHWIVEFMAAWSTATGDDLFTDNNYLRLMPHRVAYRWHEGIALGSSKSSQILLMQTGLYRDQDPEMAGLARWLGEKGGAGMYKEFQLFLLGDMNLPPIHPKDIPRMKLGKYLAGDDICHSRSSWEPDATCVEMFTRAMDTHRYEPDVGGLHIVRKGKPLIMRGSGRKGSCETLMTANTMIWKTGGRAEVNNQGNTYWGGVHLRGPFAKKPWVGRVKFPLDATTNPSYRGPEPTEDHGTEDYHVFTVDSAELRIGRSKPDDPRSTQRLDVDKAKRTIVHLRPNDAGKEFVIVYDRLDVAEDLSHCWAARFLNQPDATATTWYAENDGQAISGSVLTPGLAVEVRGGIPKMTEGPNGESYDGAAKNFYDDGKNKDVQGEYAIFIKPQTIRPQQDYCVVLEVGDAGFVPADATMDGKVVKVGGWTVDFTEEDETKVTR</sequence>
<evidence type="ECO:0000256" key="1">
    <source>
        <dbReference type="SAM" id="MobiDB-lite"/>
    </source>
</evidence>
<evidence type="ECO:0008006" key="5">
    <source>
        <dbReference type="Google" id="ProtNLM"/>
    </source>
</evidence>
<dbReference type="Gene3D" id="2.70.98.70">
    <property type="match status" value="1"/>
</dbReference>
<dbReference type="OrthoDB" id="175534at2"/>
<dbReference type="KEGG" id="sdyn:Mal52_19260"/>
<evidence type="ECO:0000256" key="2">
    <source>
        <dbReference type="SAM" id="Phobius"/>
    </source>
</evidence>
<dbReference type="AlphaFoldDB" id="A0A517ZLU0"/>
<keyword evidence="2" id="KW-1133">Transmembrane helix</keyword>
<dbReference type="RefSeq" id="WP_145375556.1">
    <property type="nucleotide sequence ID" value="NZ_CAXBED010000197.1"/>
</dbReference>
<dbReference type="Proteomes" id="UP000319383">
    <property type="component" value="Chromosome"/>
</dbReference>
<name>A0A517ZLU0_9PLAN</name>
<feature type="region of interest" description="Disordered" evidence="1">
    <location>
        <begin position="53"/>
        <end position="76"/>
    </location>
</feature>